<dbReference type="PANTHER" id="PTHR44103">
    <property type="entry name" value="PROPROTEIN CONVERTASE P"/>
    <property type="match status" value="1"/>
</dbReference>
<evidence type="ECO:0000259" key="3">
    <source>
        <dbReference type="Pfam" id="PF14534"/>
    </source>
</evidence>
<sequence length="793" mass="86950">MGTTSARLRSAAGILLALATTAAPAQDLERLKFNNPGLVVDLGVGLWAWPLPMDFDGDGDLDLVVDCPDKPYNGVYFFENATGPTSKVKWPVFKPGRRISKGLQNVQVSHVDGRPRVLSPGMEHPDFLKSGLERGEKLDLPANVHPNKVRGNFWRYVDYDGDGRLDVVVGADDWTDYGWDDGYDASGRWTRGPLRGLVYVARNVGESDKPKYDDPFRIMIGDKALEVFGWPSPNFGDFDGDGDLDLLCGEFLDGFTYFENVGTRTKPDYAPGRRLAGPDGAPLVMDLEMITPTAIDWDLDGDLDLIVGDEDGRVALVENAGSVGPARTPRFLAPVYFRQEADDVKFGALATPFGFDWDGDGDFDVVSGNTAGYIGFVENLSGPGVARPRWAAPRLLEADGRTIRITAGPNGSIQGPCEAKWGYTTLSLADWDGDALPDLLVNSILGRVHWYKNVGTRTVPKLAAARPIEVAWTAEHPQPHLAWGWLRPEGDALLTQWRTTPVAVDWNRDGLVDLVMLDQDGYLAFFERARRGDSLVLLPPRRAFLSESGEPLRLNAKAAGGSGRRKICVVDWDRDGKLDLLLNAANALFYRQEGSRDGGWTFRNAGLLSNRNIEGHDVSPTVVDFDADGVPDFLGGAEDGRFYVLRNPTSVGQAATPAVEHDPAHDVREVLTRQEAAWNAGDLDGFLTTYWDSPDLVFQSGGTKTVGFRPTRDRYHARYKAEGRAMGKLDFSGLEVETLGPDAAMARGGWHLVMPDGAEPHGLFTLILRRFPDGWKIVHDHTSVADPEPAKKP</sequence>
<reference evidence="4 5" key="1">
    <citation type="submission" date="2023-03" db="EMBL/GenBank/DDBJ databases">
        <title>Paludisphaera mucosa sp. nov. a novel planctomycete from northern fen.</title>
        <authorList>
            <person name="Ivanova A."/>
        </authorList>
    </citation>
    <scope>NUCLEOTIDE SEQUENCE [LARGE SCALE GENOMIC DNA]</scope>
    <source>
        <strain evidence="4 5">Pla2</strain>
    </source>
</reference>
<evidence type="ECO:0000256" key="1">
    <source>
        <dbReference type="ARBA" id="ARBA00022729"/>
    </source>
</evidence>
<accession>A0ABT6F4J7</accession>
<dbReference type="InterPro" id="IPR013517">
    <property type="entry name" value="FG-GAP"/>
</dbReference>
<feature type="chain" id="PRO_5046115400" evidence="2">
    <location>
        <begin position="26"/>
        <end position="793"/>
    </location>
</feature>
<dbReference type="Gene3D" id="2.130.10.130">
    <property type="entry name" value="Integrin alpha, N-terminal"/>
    <property type="match status" value="2"/>
</dbReference>
<evidence type="ECO:0000313" key="4">
    <source>
        <dbReference type="EMBL" id="MDG3002502.1"/>
    </source>
</evidence>
<dbReference type="InterPro" id="IPR028994">
    <property type="entry name" value="Integrin_alpha_N"/>
</dbReference>
<dbReference type="PANTHER" id="PTHR44103:SF1">
    <property type="entry name" value="PROPROTEIN CONVERTASE P"/>
    <property type="match status" value="1"/>
</dbReference>
<dbReference type="InterPro" id="IPR032710">
    <property type="entry name" value="NTF2-like_dom_sf"/>
</dbReference>
<organism evidence="4 5">
    <name type="scientific">Paludisphaera mucosa</name>
    <dbReference type="NCBI Taxonomy" id="3030827"/>
    <lineage>
        <taxon>Bacteria</taxon>
        <taxon>Pseudomonadati</taxon>
        <taxon>Planctomycetota</taxon>
        <taxon>Planctomycetia</taxon>
        <taxon>Isosphaerales</taxon>
        <taxon>Isosphaeraceae</taxon>
        <taxon>Paludisphaera</taxon>
    </lineage>
</organism>
<feature type="domain" description="DUF4440" evidence="3">
    <location>
        <begin position="667"/>
        <end position="777"/>
    </location>
</feature>
<dbReference type="SUPFAM" id="SSF69318">
    <property type="entry name" value="Integrin alpha N-terminal domain"/>
    <property type="match status" value="2"/>
</dbReference>
<dbReference type="Pfam" id="PF13517">
    <property type="entry name" value="FG-GAP_3"/>
    <property type="match status" value="1"/>
</dbReference>
<dbReference type="SUPFAM" id="SSF54427">
    <property type="entry name" value="NTF2-like"/>
    <property type="match status" value="1"/>
</dbReference>
<keyword evidence="1 2" id="KW-0732">Signal</keyword>
<proteinExistence type="predicted"/>
<dbReference type="Proteomes" id="UP001216907">
    <property type="component" value="Unassembled WGS sequence"/>
</dbReference>
<gene>
    <name evidence="4" type="ORF">PZE19_01770</name>
</gene>
<dbReference type="RefSeq" id="WP_277858866.1">
    <property type="nucleotide sequence ID" value="NZ_JARRAG010000001.1"/>
</dbReference>
<dbReference type="Pfam" id="PF14534">
    <property type="entry name" value="DUF4440"/>
    <property type="match status" value="1"/>
</dbReference>
<dbReference type="EMBL" id="JARRAG010000001">
    <property type="protein sequence ID" value="MDG3002502.1"/>
    <property type="molecule type" value="Genomic_DNA"/>
</dbReference>
<evidence type="ECO:0000313" key="5">
    <source>
        <dbReference type="Proteomes" id="UP001216907"/>
    </source>
</evidence>
<name>A0ABT6F4J7_9BACT</name>
<dbReference type="InterPro" id="IPR027843">
    <property type="entry name" value="DUF4440"/>
</dbReference>
<feature type="signal peptide" evidence="2">
    <location>
        <begin position="1"/>
        <end position="25"/>
    </location>
</feature>
<evidence type="ECO:0000256" key="2">
    <source>
        <dbReference type="SAM" id="SignalP"/>
    </source>
</evidence>
<dbReference type="Gene3D" id="3.10.450.50">
    <property type="match status" value="1"/>
</dbReference>
<comment type="caution">
    <text evidence="4">The sequence shown here is derived from an EMBL/GenBank/DDBJ whole genome shotgun (WGS) entry which is preliminary data.</text>
</comment>
<protein>
    <submittedName>
        <fullName evidence="4">FG-GAP-like repeat-containing protein</fullName>
    </submittedName>
</protein>
<keyword evidence="5" id="KW-1185">Reference proteome</keyword>